<organism evidence="2 3">
    <name type="scientific">Prunus armeniaca</name>
    <name type="common">Apricot</name>
    <name type="synonym">Armeniaca vulgaris</name>
    <dbReference type="NCBI Taxonomy" id="36596"/>
    <lineage>
        <taxon>Eukaryota</taxon>
        <taxon>Viridiplantae</taxon>
        <taxon>Streptophyta</taxon>
        <taxon>Embryophyta</taxon>
        <taxon>Tracheophyta</taxon>
        <taxon>Spermatophyta</taxon>
        <taxon>Magnoliopsida</taxon>
        <taxon>eudicotyledons</taxon>
        <taxon>Gunneridae</taxon>
        <taxon>Pentapetalae</taxon>
        <taxon>rosids</taxon>
        <taxon>fabids</taxon>
        <taxon>Rosales</taxon>
        <taxon>Rosaceae</taxon>
        <taxon>Amygdaloideae</taxon>
        <taxon>Amygdaleae</taxon>
        <taxon>Prunus</taxon>
    </lineage>
</organism>
<feature type="compositionally biased region" description="Basic and acidic residues" evidence="1">
    <location>
        <begin position="1"/>
        <end position="23"/>
    </location>
</feature>
<proteinExistence type="predicted"/>
<feature type="compositionally biased region" description="Low complexity" evidence="1">
    <location>
        <begin position="42"/>
        <end position="55"/>
    </location>
</feature>
<reference evidence="2 3" key="1">
    <citation type="submission" date="2020-05" db="EMBL/GenBank/DDBJ databases">
        <authorList>
            <person name="Campoy J."/>
            <person name="Schneeberger K."/>
            <person name="Spophaly S."/>
        </authorList>
    </citation>
    <scope>NUCLEOTIDE SEQUENCE [LARGE SCALE GENOMIC DNA]</scope>
    <source>
        <strain evidence="2">PruArmRojPasFocal</strain>
    </source>
</reference>
<evidence type="ECO:0000313" key="2">
    <source>
        <dbReference type="EMBL" id="CAB4264468.1"/>
    </source>
</evidence>
<gene>
    <name evidence="2" type="ORF">CURHAP_LOCUS6280</name>
</gene>
<evidence type="ECO:0000256" key="1">
    <source>
        <dbReference type="SAM" id="MobiDB-lite"/>
    </source>
</evidence>
<accession>A0A6J5TPR9</accession>
<dbReference type="PANTHER" id="PTHR35218:SF9">
    <property type="entry name" value="ENDONUCLEASE_EXONUCLEASE_PHOSPHATASE DOMAIN-CONTAINING PROTEIN"/>
    <property type="match status" value="1"/>
</dbReference>
<sequence>MENASREKGLKPRDTSASRREGVMQDNGTRPVSGGVDLEDTASSPSKSLSHAPSLVDRIRSLRDEEERERRIREEAWNEESATNLYVHEEAVVMGDHEGVRLTTEYGQSSDLNVEQVSPIHESASSTVQGLDLMIGLGPIIEKTMHRASHGKKQRKNKRDYVETILNMESAKNFEITPIPNMSVSGRKKACGSMSGGDRPQWVSTGAMKILVWNCQGIEGNMIVSCLKEQVKLHTPNMVLLMETKTRSHRYGFLKKILGMNFMHAVEAKGLSGGLCLVWKEA</sequence>
<feature type="region of interest" description="Disordered" evidence="1">
    <location>
        <begin position="1"/>
        <end position="55"/>
    </location>
</feature>
<name>A0A6J5TPR9_PRUAR</name>
<dbReference type="PANTHER" id="PTHR35218">
    <property type="entry name" value="RNASE H DOMAIN-CONTAINING PROTEIN"/>
    <property type="match status" value="1"/>
</dbReference>
<evidence type="ECO:0000313" key="3">
    <source>
        <dbReference type="Proteomes" id="UP000507222"/>
    </source>
</evidence>
<dbReference type="EMBL" id="CAEKDK010000001">
    <property type="protein sequence ID" value="CAB4264468.1"/>
    <property type="molecule type" value="Genomic_DNA"/>
</dbReference>
<dbReference type="AlphaFoldDB" id="A0A6J5TPR9"/>
<dbReference type="SUPFAM" id="SSF56219">
    <property type="entry name" value="DNase I-like"/>
    <property type="match status" value="1"/>
</dbReference>
<dbReference type="Proteomes" id="UP000507222">
    <property type="component" value="Unassembled WGS sequence"/>
</dbReference>
<protein>
    <submittedName>
        <fullName evidence="2">Uncharacterized protein</fullName>
    </submittedName>
</protein>
<dbReference type="InterPro" id="IPR036691">
    <property type="entry name" value="Endo/exonu/phosph_ase_sf"/>
</dbReference>
<dbReference type="Gene3D" id="3.60.10.10">
    <property type="entry name" value="Endonuclease/exonuclease/phosphatase"/>
    <property type="match status" value="1"/>
</dbReference>